<evidence type="ECO:0000256" key="1">
    <source>
        <dbReference type="ARBA" id="ARBA00005417"/>
    </source>
</evidence>
<dbReference type="InterPro" id="IPR050763">
    <property type="entry name" value="ABC_transporter_ATP-binding"/>
</dbReference>
<sequence length="509" mass="59493">MSDKTLLLPAEQSSDDIIRFTNYFKKFNYKERIGPLNFGIKKNKVTILIGRSGSGKSVILNSIMGSYARYKGTIDINGYRRKSISGYKINSEIGFYTQMDFITYDIKLITYLNQISKVMGLSKKYAEEQIDKLLELFQLKEHSDKKLKDFSWGMKNRLNLIISLLKDPNLIILDEPGANLDSVWRKKIKEILLEYKNMDKTVLLVVHNIDEVFDMVDDIILIEHGQIIYQSELKNLKLYFRSKLYFKTDIAKHSSYKDFKAHLLSSGLEIFSEDIENNTLEIGVLKQESDKINFLMALIIKYNLFLEEIVNIPMNFESIYNSLVYSEQVKELEFYFKKLTTVSRIKLFSLLAKSGYKLKRKIKNSSSEEYRTEKTALIEENKMLLETMRNKQINTEVTNKIIEILDIFFNRNEILSDIDKKELTNSVKILLKENFLTKYEEGIAKLAVEILLRNVKDETTSKMFAQILKNTNKNGSKITKKRNLKINRINIVLINENSEIAEQKNQLFW</sequence>
<dbReference type="Gene3D" id="3.40.50.300">
    <property type="entry name" value="P-loop containing nucleotide triphosphate hydrolases"/>
    <property type="match status" value="1"/>
</dbReference>
<accession>A0A2K9BKF7</accession>
<dbReference type="GO" id="GO:0016887">
    <property type="term" value="F:ATP hydrolysis activity"/>
    <property type="evidence" value="ECO:0007669"/>
    <property type="project" value="InterPro"/>
</dbReference>
<organism evidence="6 7">
    <name type="scientific">Mesoplasma syrphidae</name>
    <dbReference type="NCBI Taxonomy" id="225999"/>
    <lineage>
        <taxon>Bacteria</taxon>
        <taxon>Bacillati</taxon>
        <taxon>Mycoplasmatota</taxon>
        <taxon>Mollicutes</taxon>
        <taxon>Entomoplasmatales</taxon>
        <taxon>Entomoplasmataceae</taxon>
        <taxon>Mesoplasma</taxon>
    </lineage>
</organism>
<evidence type="ECO:0000256" key="2">
    <source>
        <dbReference type="ARBA" id="ARBA00022448"/>
    </source>
</evidence>
<dbReference type="SMART" id="SM00382">
    <property type="entry name" value="AAA"/>
    <property type="match status" value="1"/>
</dbReference>
<comment type="similarity">
    <text evidence="1">Belongs to the ABC transporter superfamily.</text>
</comment>
<dbReference type="InterPro" id="IPR003439">
    <property type="entry name" value="ABC_transporter-like_ATP-bd"/>
</dbReference>
<protein>
    <submittedName>
        <fullName evidence="6">ABC transporter ATP-binding protein</fullName>
    </submittedName>
</protein>
<evidence type="ECO:0000256" key="4">
    <source>
        <dbReference type="ARBA" id="ARBA00022840"/>
    </source>
</evidence>
<dbReference type="KEGG" id="msyr:CXP39_02790"/>
<dbReference type="PROSITE" id="PS50893">
    <property type="entry name" value="ABC_TRANSPORTER_2"/>
    <property type="match status" value="1"/>
</dbReference>
<reference evidence="6 7" key="1">
    <citation type="submission" date="2017-12" db="EMBL/GenBank/DDBJ databases">
        <title>Mesoplasma syrphidae YJS, Complete Genome.</title>
        <authorList>
            <person name="Knight T.F."/>
            <person name="Citino T."/>
            <person name="Rubinstein R."/>
            <person name="Neuschaefer Z."/>
        </authorList>
    </citation>
    <scope>NUCLEOTIDE SEQUENCE [LARGE SCALE GENOMIC DNA]</scope>
    <source>
        <strain evidence="6 7">YJS</strain>
    </source>
</reference>
<dbReference type="PANTHER" id="PTHR42711:SF5">
    <property type="entry name" value="ABC TRANSPORTER ATP-BINDING PROTEIN NATA"/>
    <property type="match status" value="1"/>
</dbReference>
<dbReference type="AlphaFoldDB" id="A0A2K9BKF7"/>
<keyword evidence="7" id="KW-1185">Reference proteome</keyword>
<gene>
    <name evidence="6" type="ORF">CXP39_02790</name>
</gene>
<keyword evidence="4 6" id="KW-0067">ATP-binding</keyword>
<proteinExistence type="inferred from homology"/>
<dbReference type="Pfam" id="PF00005">
    <property type="entry name" value="ABC_tran"/>
    <property type="match status" value="1"/>
</dbReference>
<dbReference type="InterPro" id="IPR027417">
    <property type="entry name" value="P-loop_NTPase"/>
</dbReference>
<evidence type="ECO:0000313" key="6">
    <source>
        <dbReference type="EMBL" id="AUF83711.1"/>
    </source>
</evidence>
<name>A0A2K9BKF7_9MOLU</name>
<dbReference type="Proteomes" id="UP000233419">
    <property type="component" value="Chromosome"/>
</dbReference>
<dbReference type="InterPro" id="IPR003593">
    <property type="entry name" value="AAA+_ATPase"/>
</dbReference>
<evidence type="ECO:0000259" key="5">
    <source>
        <dbReference type="PROSITE" id="PS50893"/>
    </source>
</evidence>
<evidence type="ECO:0000256" key="3">
    <source>
        <dbReference type="ARBA" id="ARBA00022741"/>
    </source>
</evidence>
<dbReference type="OrthoDB" id="9779029at2"/>
<evidence type="ECO:0000313" key="7">
    <source>
        <dbReference type="Proteomes" id="UP000233419"/>
    </source>
</evidence>
<feature type="domain" description="ABC transporter" evidence="5">
    <location>
        <begin position="18"/>
        <end position="249"/>
    </location>
</feature>
<dbReference type="RefSeq" id="WP_051591899.1">
    <property type="nucleotide sequence ID" value="NZ_CP025257.1"/>
</dbReference>
<dbReference type="SUPFAM" id="SSF52540">
    <property type="entry name" value="P-loop containing nucleoside triphosphate hydrolases"/>
    <property type="match status" value="1"/>
</dbReference>
<dbReference type="EMBL" id="CP025257">
    <property type="protein sequence ID" value="AUF83711.1"/>
    <property type="molecule type" value="Genomic_DNA"/>
</dbReference>
<dbReference type="GO" id="GO:0005524">
    <property type="term" value="F:ATP binding"/>
    <property type="evidence" value="ECO:0007669"/>
    <property type="project" value="UniProtKB-KW"/>
</dbReference>
<dbReference type="PANTHER" id="PTHR42711">
    <property type="entry name" value="ABC TRANSPORTER ATP-BINDING PROTEIN"/>
    <property type="match status" value="1"/>
</dbReference>
<keyword evidence="3" id="KW-0547">Nucleotide-binding</keyword>
<keyword evidence="2" id="KW-0813">Transport</keyword>